<proteinExistence type="predicted"/>
<geneLocation type="plasmid" evidence="1">
    <name>pAM65-52-3-235K</name>
</geneLocation>
<dbReference type="PATRIC" id="fig|1430.6.peg.2102"/>
<protein>
    <submittedName>
        <fullName evidence="1">Uncharacterized protein</fullName>
    </submittedName>
</protein>
<sequence length="146" mass="16957">MINLSTIHESNLTAFHRNHFILAVTDLKDTSIFKDDDFTNDNHISIETCRRLFPNASEKTVASLLLTALQMKIEQGETHFLFVFNDDNKEESLDVINGLVHIFELTPTSDEQEAYFDFLKTYEKNWTHILIAEEQRLNKIGSTKQH</sequence>
<evidence type="ECO:0000313" key="1">
    <source>
        <dbReference type="EMBL" id="AND28537.1"/>
    </source>
</evidence>
<dbReference type="EMBL" id="CP013278">
    <property type="protein sequence ID" value="AND28537.1"/>
    <property type="molecule type" value="Genomic_DNA"/>
</dbReference>
<accession>A0A160LK16</accession>
<name>A0A160LK16_BACTI</name>
<organism evidence="1">
    <name type="scientific">Bacillus thuringiensis subsp. israelensis</name>
    <dbReference type="NCBI Taxonomy" id="1430"/>
    <lineage>
        <taxon>Bacteria</taxon>
        <taxon>Bacillati</taxon>
        <taxon>Bacillota</taxon>
        <taxon>Bacilli</taxon>
        <taxon>Bacillales</taxon>
        <taxon>Bacillaceae</taxon>
        <taxon>Bacillus</taxon>
        <taxon>Bacillus cereus group</taxon>
    </lineage>
</organism>
<reference evidence="1" key="1">
    <citation type="journal article" date="2017" name="Res. Microbiol.">
        <title>Comparative genomics of extrachromosomal elements in Bacillus thuringiensis subsp. israelensis.</title>
        <authorList>
            <person name="Bolotin A."/>
            <person name="Gillis A."/>
            <person name="Sanchis V."/>
            <person name="Nielsen-LeRoux C."/>
            <person name="Mahillon J."/>
            <person name="Lereclus D."/>
            <person name="Sorokin A."/>
        </authorList>
    </citation>
    <scope>NUCLEOTIDE SEQUENCE</scope>
    <source>
        <strain evidence="1">AM65-52</strain>
        <plasmid evidence="1">pAM65-52-3-235K</plasmid>
    </source>
</reference>
<dbReference type="AlphaFoldDB" id="A0A160LK16"/>
<gene>
    <name evidence="1" type="ORF">ATN07_33030</name>
</gene>
<keyword evidence="1" id="KW-0614">Plasmid</keyword>
<dbReference type="RefSeq" id="WP_000609242.1">
    <property type="nucleotide sequence ID" value="NZ_CP013278.1"/>
</dbReference>